<gene>
    <name evidence="3" type="ORF">TPC1_10695</name>
</gene>
<feature type="domain" description="WIF" evidence="2">
    <location>
        <begin position="442"/>
        <end position="528"/>
    </location>
</feature>
<dbReference type="PROSITE" id="PS50814">
    <property type="entry name" value="WIF"/>
    <property type="match status" value="1"/>
</dbReference>
<dbReference type="SMART" id="SM00645">
    <property type="entry name" value="Pept_C1"/>
    <property type="match status" value="1"/>
</dbReference>
<dbReference type="InterPro" id="IPR000668">
    <property type="entry name" value="Peptidase_C1A_C"/>
</dbReference>
<accession>A0A146KL09</accession>
<dbReference type="InterPro" id="IPR003306">
    <property type="entry name" value="WIF"/>
</dbReference>
<dbReference type="PRINTS" id="PR00705">
    <property type="entry name" value="PAPAIN"/>
</dbReference>
<sequence length="528" mass="57118">MFSIILVLLDTKLIDESQWGEADLNQQMHKKNKKAVVLPESYTLLGHSCIKANLRNQGSCGNCWAAATAAVMGMRRCLTLGDTNQISMQEWTSCDHTSMYGVTNSGCNGGHPIVAMQYGSTAGYPYESCYKYQYLSVTYPYPSTVCQSNCDNRQPKQRFYNTPVRRVSNEIDIMTEIITNGPVAAAFSLYNDFNSKTLNDGILTCPGPQLYGGHAVIAIGWGVKNGVKYWQVQNTWGPNWNNGGYFKVRRGQNDCGFESQIAAANPIGPVVPPVVQGTFQFNETWIGGQTVTISYTDMVSCALTVDNIQVSTISGSGSKTYYMPNTTKTSTVKCGIVSQTVNVIAYLPKFTSSLFSFTEAVASTITFSTNGLAQSVSIGTQSFSTSSGSVSVTLAPGTYSAVLTTLKTNPVLSATASVVVAKAPVVVTPTWQVYTQPQNVYLNQTASVTIQLQNIPSATVQVLKGTTVVNTQQFTNLHPTTLSTSTFTYTATTLGTLQFVITWQTMTLKSTTFTVMSPAINLPLDGQV</sequence>
<name>A0A146KL09_9EUKA</name>
<feature type="non-terminal residue" evidence="3">
    <location>
        <position position="528"/>
    </location>
</feature>
<dbReference type="EMBL" id="GDID01000515">
    <property type="protein sequence ID" value="JAP96091.1"/>
    <property type="molecule type" value="Transcribed_RNA"/>
</dbReference>
<comment type="similarity">
    <text evidence="1">Belongs to the peptidase C1 family.</text>
</comment>
<dbReference type="Gene3D" id="3.90.70.10">
    <property type="entry name" value="Cysteine proteinases"/>
    <property type="match status" value="1"/>
</dbReference>
<dbReference type="InterPro" id="IPR038765">
    <property type="entry name" value="Papain-like_cys_pep_sf"/>
</dbReference>
<proteinExistence type="inferred from homology"/>
<organism evidence="3">
    <name type="scientific">Trepomonas sp. PC1</name>
    <dbReference type="NCBI Taxonomy" id="1076344"/>
    <lineage>
        <taxon>Eukaryota</taxon>
        <taxon>Metamonada</taxon>
        <taxon>Diplomonadida</taxon>
        <taxon>Hexamitidae</taxon>
        <taxon>Hexamitinae</taxon>
        <taxon>Trepomonas</taxon>
    </lineage>
</organism>
<dbReference type="AlphaFoldDB" id="A0A146KL09"/>
<evidence type="ECO:0000259" key="2">
    <source>
        <dbReference type="PROSITE" id="PS50814"/>
    </source>
</evidence>
<evidence type="ECO:0000313" key="3">
    <source>
        <dbReference type="EMBL" id="JAP96091.1"/>
    </source>
</evidence>
<reference evidence="3" key="1">
    <citation type="submission" date="2015-07" db="EMBL/GenBank/DDBJ databases">
        <title>Adaptation to a free-living lifestyle via gene acquisitions in the diplomonad Trepomonas sp. PC1.</title>
        <authorList>
            <person name="Xu F."/>
            <person name="Jerlstrom-Hultqvist J."/>
            <person name="Kolisko M."/>
            <person name="Simpson A.G.B."/>
            <person name="Roger A.J."/>
            <person name="Svard S.G."/>
            <person name="Andersson J.O."/>
        </authorList>
    </citation>
    <scope>NUCLEOTIDE SEQUENCE</scope>
    <source>
        <strain evidence="3">PC1</strain>
    </source>
</reference>
<protein>
    <submittedName>
        <fullName evidence="3">Cathepsin B</fullName>
    </submittedName>
</protein>
<dbReference type="PANTHER" id="PTHR12411">
    <property type="entry name" value="CYSTEINE PROTEASE FAMILY C1-RELATED"/>
    <property type="match status" value="1"/>
</dbReference>
<dbReference type="InterPro" id="IPR013128">
    <property type="entry name" value="Peptidase_C1A"/>
</dbReference>
<dbReference type="InterPro" id="IPR000169">
    <property type="entry name" value="Pept_cys_AS"/>
</dbReference>
<evidence type="ECO:0000256" key="1">
    <source>
        <dbReference type="ARBA" id="ARBA00008455"/>
    </source>
</evidence>
<dbReference type="Pfam" id="PF00112">
    <property type="entry name" value="Peptidase_C1"/>
    <property type="match status" value="1"/>
</dbReference>
<dbReference type="SUPFAM" id="SSF54001">
    <property type="entry name" value="Cysteine proteinases"/>
    <property type="match status" value="1"/>
</dbReference>
<dbReference type="PROSITE" id="PS00139">
    <property type="entry name" value="THIOL_PROTEASE_CYS"/>
    <property type="match status" value="1"/>
</dbReference>
<dbReference type="GO" id="GO:0006508">
    <property type="term" value="P:proteolysis"/>
    <property type="evidence" value="ECO:0007669"/>
    <property type="project" value="InterPro"/>
</dbReference>
<dbReference type="GO" id="GO:0008234">
    <property type="term" value="F:cysteine-type peptidase activity"/>
    <property type="evidence" value="ECO:0007669"/>
    <property type="project" value="InterPro"/>
</dbReference>